<protein>
    <submittedName>
        <fullName evidence="3">Uncharacterized protein</fullName>
    </submittedName>
</protein>
<evidence type="ECO:0000256" key="2">
    <source>
        <dbReference type="SAM" id="Phobius"/>
    </source>
</evidence>
<feature type="compositionally biased region" description="Gly residues" evidence="1">
    <location>
        <begin position="186"/>
        <end position="195"/>
    </location>
</feature>
<dbReference type="InterPro" id="IPR052728">
    <property type="entry name" value="O2_lipid_transport_reg"/>
</dbReference>
<feature type="region of interest" description="Disordered" evidence="1">
    <location>
        <begin position="180"/>
        <end position="200"/>
    </location>
</feature>
<comment type="caution">
    <text evidence="3">The sequence shown here is derived from an EMBL/GenBank/DDBJ whole genome shotgun (WGS) entry which is preliminary data.</text>
</comment>
<feature type="compositionally biased region" description="Low complexity" evidence="1">
    <location>
        <begin position="223"/>
        <end position="236"/>
    </location>
</feature>
<proteinExistence type="predicted"/>
<name>A0AAQ4E9M3_AMBAM</name>
<evidence type="ECO:0000256" key="1">
    <source>
        <dbReference type="SAM" id="MobiDB-lite"/>
    </source>
</evidence>
<keyword evidence="2" id="KW-0812">Transmembrane</keyword>
<gene>
    <name evidence="3" type="ORF">V5799_025287</name>
</gene>
<feature type="compositionally biased region" description="Polar residues" evidence="1">
    <location>
        <begin position="237"/>
        <end position="247"/>
    </location>
</feature>
<keyword evidence="2" id="KW-0472">Membrane</keyword>
<sequence>MTISTGADYLHCRATRTAYVDLRAQVCQGAAWSAVFLGGATVLFCTKEWGDGDALPAPWVAALYASCHRLVWALCIGWLVFACVSERGGVVNSVLSSPLLVPLSRLSYAVYVLHVPLVWFRLWTIRERILIWFLPMFYNAMGTLVLAFFVALGASIFIERPLVVAKDLIVNRTVTPRNRKSLQLGGPRGRGGGKSGMVRGTSRLVPSVASIASKLSGGRIAPKKQQQQPAAVTTTPRFQSDSCTVRL</sequence>
<evidence type="ECO:0000313" key="4">
    <source>
        <dbReference type="Proteomes" id="UP001321473"/>
    </source>
</evidence>
<dbReference type="PANTHER" id="PTHR11161:SF0">
    <property type="entry name" value="O-ACYLTRANSFERASE LIKE PROTEIN"/>
    <property type="match status" value="1"/>
</dbReference>
<keyword evidence="2" id="KW-1133">Transmembrane helix</keyword>
<feature type="transmembrane region" description="Helical" evidence="2">
    <location>
        <begin position="137"/>
        <end position="158"/>
    </location>
</feature>
<feature type="transmembrane region" description="Helical" evidence="2">
    <location>
        <begin position="108"/>
        <end position="125"/>
    </location>
</feature>
<organism evidence="3 4">
    <name type="scientific">Amblyomma americanum</name>
    <name type="common">Lone star tick</name>
    <dbReference type="NCBI Taxonomy" id="6943"/>
    <lineage>
        <taxon>Eukaryota</taxon>
        <taxon>Metazoa</taxon>
        <taxon>Ecdysozoa</taxon>
        <taxon>Arthropoda</taxon>
        <taxon>Chelicerata</taxon>
        <taxon>Arachnida</taxon>
        <taxon>Acari</taxon>
        <taxon>Parasitiformes</taxon>
        <taxon>Ixodida</taxon>
        <taxon>Ixodoidea</taxon>
        <taxon>Ixodidae</taxon>
        <taxon>Amblyomminae</taxon>
        <taxon>Amblyomma</taxon>
    </lineage>
</organism>
<keyword evidence="4" id="KW-1185">Reference proteome</keyword>
<feature type="transmembrane region" description="Helical" evidence="2">
    <location>
        <begin position="70"/>
        <end position="88"/>
    </location>
</feature>
<dbReference type="AlphaFoldDB" id="A0AAQ4E9M3"/>
<evidence type="ECO:0000313" key="3">
    <source>
        <dbReference type="EMBL" id="KAK8771467.1"/>
    </source>
</evidence>
<dbReference type="PANTHER" id="PTHR11161">
    <property type="entry name" value="O-ACYLTRANSFERASE"/>
    <property type="match status" value="1"/>
</dbReference>
<dbReference type="EMBL" id="JARKHS020019701">
    <property type="protein sequence ID" value="KAK8771467.1"/>
    <property type="molecule type" value="Genomic_DNA"/>
</dbReference>
<accession>A0AAQ4E9M3</accession>
<feature type="region of interest" description="Disordered" evidence="1">
    <location>
        <begin position="218"/>
        <end position="247"/>
    </location>
</feature>
<reference evidence="3 4" key="1">
    <citation type="journal article" date="2023" name="Arcadia Sci">
        <title>De novo assembly of a long-read Amblyomma americanum tick genome.</title>
        <authorList>
            <person name="Chou S."/>
            <person name="Poskanzer K.E."/>
            <person name="Rollins M."/>
            <person name="Thuy-Boun P.S."/>
        </authorList>
    </citation>
    <scope>NUCLEOTIDE SEQUENCE [LARGE SCALE GENOMIC DNA]</scope>
    <source>
        <strain evidence="3">F_SG_1</strain>
        <tissue evidence="3">Salivary glands</tissue>
    </source>
</reference>
<dbReference type="Proteomes" id="UP001321473">
    <property type="component" value="Unassembled WGS sequence"/>
</dbReference>